<dbReference type="PRINTS" id="PR00081">
    <property type="entry name" value="GDHRDH"/>
</dbReference>
<accession>A0ABW5VX59</accession>
<protein>
    <submittedName>
        <fullName evidence="2">SDR family NAD(P)-dependent oxidoreductase</fullName>
        <ecNumber evidence="2">1.1.1.-</ecNumber>
    </submittedName>
</protein>
<dbReference type="SUPFAM" id="SSF51735">
    <property type="entry name" value="NAD(P)-binding Rossmann-fold domains"/>
    <property type="match status" value="1"/>
</dbReference>
<organism evidence="2 3">
    <name type="scientific">Promicromonospora vindobonensis</name>
    <dbReference type="NCBI Taxonomy" id="195748"/>
    <lineage>
        <taxon>Bacteria</taxon>
        <taxon>Bacillati</taxon>
        <taxon>Actinomycetota</taxon>
        <taxon>Actinomycetes</taxon>
        <taxon>Micrococcales</taxon>
        <taxon>Promicromonosporaceae</taxon>
        <taxon>Promicromonospora</taxon>
    </lineage>
</organism>
<dbReference type="EC" id="1.1.1.-" evidence="2"/>
<name>A0ABW5VX59_9MICO</name>
<sequence length="270" mass="27489">MNSARTAGPAAPARTAIVTGGAGGIGSAICRGLAEAGYGVVVADVDVDRARATADALPRVGGVTHRAFAGDLTRSEVNAELAGLAAGTAPIGAVVNAVGISPKRDGRKIPFAELDDETWNRVLAVNVSAPFFLVREAAPLMPTDGTGSIVNLLSITASVGTGGPEDAPFYPRLPSTIAYGASKAALRNLTASLAHELAGKHIRVNGVAPGFVETPMMAAVPRDSGITDQVPLRRFARPEEIADAVAFLVSERASYITGASLDVTGGFTTC</sequence>
<dbReference type="Pfam" id="PF13561">
    <property type="entry name" value="adh_short_C2"/>
    <property type="match status" value="1"/>
</dbReference>
<dbReference type="PRINTS" id="PR00080">
    <property type="entry name" value="SDRFAMILY"/>
</dbReference>
<dbReference type="EMBL" id="JBHUOG010000002">
    <property type="protein sequence ID" value="MFD2794888.1"/>
    <property type="molecule type" value="Genomic_DNA"/>
</dbReference>
<dbReference type="InterPro" id="IPR020904">
    <property type="entry name" value="Sc_DH/Rdtase_CS"/>
</dbReference>
<evidence type="ECO:0000313" key="2">
    <source>
        <dbReference type="EMBL" id="MFD2794888.1"/>
    </source>
</evidence>
<dbReference type="RefSeq" id="WP_377184406.1">
    <property type="nucleotide sequence ID" value="NZ_JBHUOG010000002.1"/>
</dbReference>
<dbReference type="InterPro" id="IPR002347">
    <property type="entry name" value="SDR_fam"/>
</dbReference>
<comment type="caution">
    <text evidence="2">The sequence shown here is derived from an EMBL/GenBank/DDBJ whole genome shotgun (WGS) entry which is preliminary data.</text>
</comment>
<evidence type="ECO:0000256" key="1">
    <source>
        <dbReference type="ARBA" id="ARBA00006484"/>
    </source>
</evidence>
<dbReference type="InterPro" id="IPR036291">
    <property type="entry name" value="NAD(P)-bd_dom_sf"/>
</dbReference>
<reference evidence="3" key="1">
    <citation type="journal article" date="2019" name="Int. J. Syst. Evol. Microbiol.">
        <title>The Global Catalogue of Microorganisms (GCM) 10K type strain sequencing project: providing services to taxonomists for standard genome sequencing and annotation.</title>
        <authorList>
            <consortium name="The Broad Institute Genomics Platform"/>
            <consortium name="The Broad Institute Genome Sequencing Center for Infectious Disease"/>
            <person name="Wu L."/>
            <person name="Ma J."/>
        </authorList>
    </citation>
    <scope>NUCLEOTIDE SEQUENCE [LARGE SCALE GENOMIC DNA]</scope>
    <source>
        <strain evidence="3">CCM 7044</strain>
    </source>
</reference>
<dbReference type="Gene3D" id="3.40.50.720">
    <property type="entry name" value="NAD(P)-binding Rossmann-like Domain"/>
    <property type="match status" value="1"/>
</dbReference>
<evidence type="ECO:0000313" key="3">
    <source>
        <dbReference type="Proteomes" id="UP001597479"/>
    </source>
</evidence>
<keyword evidence="3" id="KW-1185">Reference proteome</keyword>
<gene>
    <name evidence="2" type="ORF">ACFS27_15115</name>
</gene>
<proteinExistence type="inferred from homology"/>
<dbReference type="Proteomes" id="UP001597479">
    <property type="component" value="Unassembled WGS sequence"/>
</dbReference>
<dbReference type="PANTHER" id="PTHR42760">
    <property type="entry name" value="SHORT-CHAIN DEHYDROGENASES/REDUCTASES FAMILY MEMBER"/>
    <property type="match status" value="1"/>
</dbReference>
<dbReference type="PROSITE" id="PS00061">
    <property type="entry name" value="ADH_SHORT"/>
    <property type="match status" value="1"/>
</dbReference>
<comment type="similarity">
    <text evidence="1">Belongs to the short-chain dehydrogenases/reductases (SDR) family.</text>
</comment>
<dbReference type="PANTHER" id="PTHR42760:SF40">
    <property type="entry name" value="3-OXOACYL-[ACYL-CARRIER-PROTEIN] REDUCTASE, CHLOROPLASTIC"/>
    <property type="match status" value="1"/>
</dbReference>
<dbReference type="GO" id="GO:0016491">
    <property type="term" value="F:oxidoreductase activity"/>
    <property type="evidence" value="ECO:0007669"/>
    <property type="project" value="UniProtKB-KW"/>
</dbReference>
<keyword evidence="2" id="KW-0560">Oxidoreductase</keyword>